<feature type="domain" description="N-acetyltransferase" evidence="1">
    <location>
        <begin position="43"/>
        <end position="214"/>
    </location>
</feature>
<dbReference type="GO" id="GO:0016747">
    <property type="term" value="F:acyltransferase activity, transferring groups other than amino-acyl groups"/>
    <property type="evidence" value="ECO:0007669"/>
    <property type="project" value="InterPro"/>
</dbReference>
<dbReference type="InterPro" id="IPR016181">
    <property type="entry name" value="Acyl_CoA_acyltransferase"/>
</dbReference>
<dbReference type="CDD" id="cd04301">
    <property type="entry name" value="NAT_SF"/>
    <property type="match status" value="1"/>
</dbReference>
<keyword evidence="2" id="KW-0808">Transferase</keyword>
<accession>A0A3D9SXC3</accession>
<keyword evidence="3" id="KW-1185">Reference proteome</keyword>
<sequence>MLPSFVPHVLREPDYITPPIRPLPAVRCVGLDRSETDEGMSDVVFERLNGAQTMGEFDQIQEVYVAAFPDYSLADHRMRTERQAASPGFETVTARVDGVLVGFAYGLPLSARSTWWEGLEPAAGEDFVAETGSRTFAVIDLAVLPAHRGRGLGRRLMAELLGGRSEERATLATNPNKRALQEMYERWGWRKAGRVPGGEGETQPVFDLYVIDLR</sequence>
<dbReference type="Gene3D" id="3.40.630.30">
    <property type="match status" value="1"/>
</dbReference>
<dbReference type="Pfam" id="PF00583">
    <property type="entry name" value="Acetyltransf_1"/>
    <property type="match status" value="1"/>
</dbReference>
<gene>
    <name evidence="2" type="ORF">DFJ69_6158</name>
</gene>
<evidence type="ECO:0000313" key="2">
    <source>
        <dbReference type="EMBL" id="REF00603.1"/>
    </source>
</evidence>
<dbReference type="PROSITE" id="PS51186">
    <property type="entry name" value="GNAT"/>
    <property type="match status" value="1"/>
</dbReference>
<dbReference type="SUPFAM" id="SSF55729">
    <property type="entry name" value="Acyl-CoA N-acyltransferases (Nat)"/>
    <property type="match status" value="1"/>
</dbReference>
<evidence type="ECO:0000259" key="1">
    <source>
        <dbReference type="PROSITE" id="PS51186"/>
    </source>
</evidence>
<organism evidence="2 3">
    <name type="scientific">Thermomonospora umbrina</name>
    <dbReference type="NCBI Taxonomy" id="111806"/>
    <lineage>
        <taxon>Bacteria</taxon>
        <taxon>Bacillati</taxon>
        <taxon>Actinomycetota</taxon>
        <taxon>Actinomycetes</taxon>
        <taxon>Streptosporangiales</taxon>
        <taxon>Thermomonosporaceae</taxon>
        <taxon>Thermomonospora</taxon>
    </lineage>
</organism>
<reference evidence="2 3" key="1">
    <citation type="submission" date="2018-08" db="EMBL/GenBank/DDBJ databases">
        <title>Sequencing the genomes of 1000 actinobacteria strains.</title>
        <authorList>
            <person name="Klenk H.-P."/>
        </authorList>
    </citation>
    <scope>NUCLEOTIDE SEQUENCE [LARGE SCALE GENOMIC DNA]</scope>
    <source>
        <strain evidence="2 3">DSM 43927</strain>
    </source>
</reference>
<comment type="caution">
    <text evidence="2">The sequence shown here is derived from an EMBL/GenBank/DDBJ whole genome shotgun (WGS) entry which is preliminary data.</text>
</comment>
<protein>
    <submittedName>
        <fullName evidence="2">Acetyltransferase (GNAT) family protein</fullName>
    </submittedName>
</protein>
<dbReference type="EMBL" id="QTTT01000001">
    <property type="protein sequence ID" value="REF00603.1"/>
    <property type="molecule type" value="Genomic_DNA"/>
</dbReference>
<proteinExistence type="predicted"/>
<evidence type="ECO:0000313" key="3">
    <source>
        <dbReference type="Proteomes" id="UP000256661"/>
    </source>
</evidence>
<dbReference type="Proteomes" id="UP000256661">
    <property type="component" value="Unassembled WGS sequence"/>
</dbReference>
<dbReference type="AlphaFoldDB" id="A0A3D9SXC3"/>
<dbReference type="InterPro" id="IPR000182">
    <property type="entry name" value="GNAT_dom"/>
</dbReference>
<name>A0A3D9SXC3_9ACTN</name>